<evidence type="ECO:0000259" key="1">
    <source>
        <dbReference type="Pfam" id="PF00171"/>
    </source>
</evidence>
<comment type="caution">
    <text evidence="2">The sequence shown here is derived from an EMBL/GenBank/DDBJ whole genome shotgun (WGS) entry which is preliminary data.</text>
</comment>
<sequence>MVFINTPTTSRPELPFGGIKRSGYGRELGDVGIKEFVNRKPVVISKGSSRPLALNMRLWLSLTESEAS</sequence>
<reference evidence="2 3" key="1">
    <citation type="submission" date="2022-12" db="EMBL/GenBank/DDBJ databases">
        <authorList>
            <person name="Muema E."/>
        </authorList>
    </citation>
    <scope>NUCLEOTIDE SEQUENCE [LARGE SCALE GENOMIC DNA]</scope>
    <source>
        <strain evidence="3">1330</strain>
    </source>
</reference>
<organism evidence="2 3">
    <name type="scientific">Mesorhizobium argentiipisi</name>
    <dbReference type="NCBI Taxonomy" id="3015175"/>
    <lineage>
        <taxon>Bacteria</taxon>
        <taxon>Pseudomonadati</taxon>
        <taxon>Pseudomonadota</taxon>
        <taxon>Alphaproteobacteria</taxon>
        <taxon>Hyphomicrobiales</taxon>
        <taxon>Phyllobacteriaceae</taxon>
        <taxon>Mesorhizobium</taxon>
    </lineage>
</organism>
<dbReference type="InterPro" id="IPR047110">
    <property type="entry name" value="GABD/Sad-like"/>
</dbReference>
<evidence type="ECO:0000313" key="2">
    <source>
        <dbReference type="EMBL" id="MEI9407142.1"/>
    </source>
</evidence>
<dbReference type="InterPro" id="IPR016163">
    <property type="entry name" value="Ald_DH_C"/>
</dbReference>
<dbReference type="InterPro" id="IPR015590">
    <property type="entry name" value="Aldehyde_DH_dom"/>
</dbReference>
<accession>A0ABU8KN61</accession>
<gene>
    <name evidence="2" type="ORF">O7A05_34185</name>
</gene>
<dbReference type="InterPro" id="IPR016161">
    <property type="entry name" value="Ald_DH/histidinol_DH"/>
</dbReference>
<feature type="domain" description="Aldehyde dehydrogenase" evidence="1">
    <location>
        <begin position="1"/>
        <end position="41"/>
    </location>
</feature>
<keyword evidence="3" id="KW-1185">Reference proteome</keyword>
<dbReference type="SUPFAM" id="SSF53720">
    <property type="entry name" value="ALDH-like"/>
    <property type="match status" value="1"/>
</dbReference>
<dbReference type="EMBL" id="JAPYKO010000125">
    <property type="protein sequence ID" value="MEI9407142.1"/>
    <property type="molecule type" value="Genomic_DNA"/>
</dbReference>
<name>A0ABU8KN61_9HYPH</name>
<protein>
    <submittedName>
        <fullName evidence="2">Aldehyde dehydrogenase family protein</fullName>
    </submittedName>
</protein>
<dbReference type="Pfam" id="PF00171">
    <property type="entry name" value="Aldedh"/>
    <property type="match status" value="1"/>
</dbReference>
<dbReference type="Gene3D" id="3.40.309.10">
    <property type="entry name" value="Aldehyde Dehydrogenase, Chain A, domain 2"/>
    <property type="match status" value="1"/>
</dbReference>
<dbReference type="Proteomes" id="UP001366503">
    <property type="component" value="Unassembled WGS sequence"/>
</dbReference>
<evidence type="ECO:0000313" key="3">
    <source>
        <dbReference type="Proteomes" id="UP001366503"/>
    </source>
</evidence>
<dbReference type="PANTHER" id="PTHR43217:SF2">
    <property type="entry name" value="SUCCINATE-SEMIALDEHYDE DEHYDROGENASE [NADP(+)]"/>
    <property type="match status" value="1"/>
</dbReference>
<dbReference type="PANTHER" id="PTHR43217">
    <property type="entry name" value="SUCCINATE SEMIALDEHYDE DEHYDROGENASE [NAD(P)+] SAD"/>
    <property type="match status" value="1"/>
</dbReference>
<proteinExistence type="predicted"/>